<dbReference type="OrthoDB" id="412647at2759"/>
<dbReference type="CTD" id="443558"/>
<dbReference type="GO" id="GO:0005737">
    <property type="term" value="C:cytoplasm"/>
    <property type="evidence" value="ECO:0000318"/>
    <property type="project" value="GO_Central"/>
</dbReference>
<dbReference type="GO" id="GO:0016925">
    <property type="term" value="P:protein sumoylation"/>
    <property type="evidence" value="ECO:0000318"/>
    <property type="project" value="GO_Central"/>
</dbReference>
<dbReference type="GO" id="GO:0031510">
    <property type="term" value="C:SUMO activating enzyme complex"/>
    <property type="evidence" value="ECO:0000318"/>
    <property type="project" value="GO_Central"/>
</dbReference>
<dbReference type="InterPro" id="IPR035985">
    <property type="entry name" value="Ubiquitin-activating_enz"/>
</dbReference>
<dbReference type="PANTHER" id="PTHR10953:SF162">
    <property type="entry name" value="SUMO-ACTIVATING ENZYME SUBUNIT 1"/>
    <property type="match status" value="1"/>
</dbReference>
<keyword evidence="5" id="KW-0539">Nucleus</keyword>
<evidence type="ECO:0000313" key="11">
    <source>
        <dbReference type="RefSeq" id="XP_018084349.1"/>
    </source>
</evidence>
<evidence type="ECO:0000313" key="12">
    <source>
        <dbReference type="Xenbase" id="XB-GENE-923367"/>
    </source>
</evidence>
<keyword evidence="4" id="KW-0833">Ubl conjugation pathway</keyword>
<dbReference type="RefSeq" id="XP_018084349.1">
    <property type="nucleotide sequence ID" value="XM_018228860.2"/>
</dbReference>
<proteinExistence type="inferred from homology"/>
<feature type="domain" description="THIF-type NAD/FAD binding fold" evidence="9">
    <location>
        <begin position="17"/>
        <end position="165"/>
    </location>
</feature>
<dbReference type="FunFam" id="3.40.50.720:FF:000744">
    <property type="entry name" value="Smt3 activating enzyme 1"/>
    <property type="match status" value="1"/>
</dbReference>
<evidence type="ECO:0000256" key="3">
    <source>
        <dbReference type="ARBA" id="ARBA00005673"/>
    </source>
</evidence>
<name>A0A8J0TEN4_XENLA</name>
<evidence type="ECO:0000313" key="10">
    <source>
        <dbReference type="Proteomes" id="UP000186698"/>
    </source>
</evidence>
<reference evidence="11" key="1">
    <citation type="submission" date="2025-08" db="UniProtKB">
        <authorList>
            <consortium name="RefSeq"/>
        </authorList>
    </citation>
    <scope>IDENTIFICATION</scope>
    <source>
        <strain evidence="11">J_2021</strain>
        <tissue evidence="11">Erythrocytes</tissue>
    </source>
</reference>
<evidence type="ECO:0000256" key="6">
    <source>
        <dbReference type="ARBA" id="ARBA00026003"/>
    </source>
</evidence>
<comment type="subunit">
    <text evidence="6">Heterodimer of SAE1 and UBA2/SAE2. The heterodimer corresponds to the two domains that are encoded on a single polypeptide chain in ubiquitin-activating enzyme E1. Interacts with UBE2I.</text>
</comment>
<accession>A0A8J0TEN4</accession>
<evidence type="ECO:0000256" key="4">
    <source>
        <dbReference type="ARBA" id="ARBA00022786"/>
    </source>
</evidence>
<dbReference type="GeneID" id="443558"/>
<dbReference type="Xenbase" id="XB-GENE-923367">
    <property type="gene designation" value="sae1.L"/>
</dbReference>
<evidence type="ECO:0000256" key="7">
    <source>
        <dbReference type="ARBA" id="ARBA00044187"/>
    </source>
</evidence>
<protein>
    <recommendedName>
        <fullName evidence="7">SUMO-activating enzyme subunit 1</fullName>
    </recommendedName>
    <alternativeName>
        <fullName evidence="8">Ubiquitin-like 1-activating enzyme E1A</fullName>
    </alternativeName>
</protein>
<dbReference type="Proteomes" id="UP000186698">
    <property type="component" value="Chromosome 8L"/>
</dbReference>
<comment type="similarity">
    <text evidence="3">Belongs to the ubiquitin-activating E1 family.</text>
</comment>
<comment type="pathway">
    <text evidence="2">Protein modification; protein sumoylation.</text>
</comment>
<dbReference type="PRINTS" id="PR01849">
    <property type="entry name" value="UBIQUITINACT"/>
</dbReference>
<organism evidence="10 11">
    <name type="scientific">Xenopus laevis</name>
    <name type="common">African clawed frog</name>
    <dbReference type="NCBI Taxonomy" id="8355"/>
    <lineage>
        <taxon>Eukaryota</taxon>
        <taxon>Metazoa</taxon>
        <taxon>Chordata</taxon>
        <taxon>Craniata</taxon>
        <taxon>Vertebrata</taxon>
        <taxon>Euteleostomi</taxon>
        <taxon>Amphibia</taxon>
        <taxon>Batrachia</taxon>
        <taxon>Anura</taxon>
        <taxon>Pipoidea</taxon>
        <taxon>Pipidae</taxon>
        <taxon>Xenopodinae</taxon>
        <taxon>Xenopus</taxon>
        <taxon>Xenopus</taxon>
    </lineage>
</organism>
<evidence type="ECO:0000256" key="2">
    <source>
        <dbReference type="ARBA" id="ARBA00004718"/>
    </source>
</evidence>
<dbReference type="PANTHER" id="PTHR10953">
    <property type="entry name" value="UBIQUITIN-ACTIVATING ENZYME E1"/>
    <property type="match status" value="1"/>
</dbReference>
<dbReference type="GO" id="GO:0019948">
    <property type="term" value="F:SUMO activating enzyme activity"/>
    <property type="evidence" value="ECO:0000318"/>
    <property type="project" value="GO_Central"/>
</dbReference>
<evidence type="ECO:0000259" key="9">
    <source>
        <dbReference type="Pfam" id="PF00899"/>
    </source>
</evidence>
<dbReference type="Pfam" id="PF00899">
    <property type="entry name" value="ThiF"/>
    <property type="match status" value="1"/>
</dbReference>
<gene>
    <name evidence="11 12" type="primary">sae1.L</name>
    <name evidence="11" type="synonym">aos</name>
    <name evidence="11" type="synonym">Aos1p</name>
    <name evidence="11" type="synonym">sae1</name>
    <name evidence="11" type="synonym">Sua1p</name>
</gene>
<dbReference type="InterPro" id="IPR000594">
    <property type="entry name" value="ThiF_NAD_FAD-bd"/>
</dbReference>
<evidence type="ECO:0000256" key="8">
    <source>
        <dbReference type="ARBA" id="ARBA00044354"/>
    </source>
</evidence>
<dbReference type="Gene3D" id="3.40.50.720">
    <property type="entry name" value="NAD(P)-binding Rossmann-like Domain"/>
    <property type="match status" value="1"/>
</dbReference>
<dbReference type="CDD" id="cd01492">
    <property type="entry name" value="Aos1_SUMO"/>
    <property type="match status" value="1"/>
</dbReference>
<comment type="subcellular location">
    <subcellularLocation>
        <location evidence="1">Nucleus</location>
    </subcellularLocation>
</comment>
<evidence type="ECO:0000256" key="5">
    <source>
        <dbReference type="ARBA" id="ARBA00023242"/>
    </source>
</evidence>
<keyword evidence="10" id="KW-1185">Reference proteome</keyword>
<evidence type="ECO:0000256" key="1">
    <source>
        <dbReference type="ARBA" id="ARBA00004123"/>
    </source>
</evidence>
<dbReference type="InterPro" id="IPR000011">
    <property type="entry name" value="UBQ/SUMO-activ_enz_E1-like"/>
</dbReference>
<dbReference type="AGR" id="Xenbase:XB-GENE-923367"/>
<dbReference type="AlphaFoldDB" id="A0A8J0TEN4"/>
<sequence>MVEKEEAVISEEEAAQYDRQIRLWGLEAQKRLRTSRVLLVGMRGLGAEVAKNLILAGVKALTLLDHEQVSSEDSRAQFLIPSGSLGQNRAEASLNRARNLNPMVSVEADTENINQKSDDFFTQFDVVCLTSCPSDLLVRVNHICHKHNIKFFTGDVYGYHGSMFADLGEHEFVEEKAKVTKAKPLVEDGPEAKKAKIDPTETILVKKKVQFCPLKDALEIDWRSEKAKSALKKTPTDYFLLQATAFLRWHQSAQ</sequence>
<dbReference type="InterPro" id="IPR045886">
    <property type="entry name" value="ThiF/MoeB/HesA"/>
</dbReference>
<dbReference type="SUPFAM" id="SSF69572">
    <property type="entry name" value="Activating enzymes of the ubiquitin-like proteins"/>
    <property type="match status" value="1"/>
</dbReference>